<dbReference type="AlphaFoldDB" id="A0A921JYD4"/>
<evidence type="ECO:0000313" key="4">
    <source>
        <dbReference type="Proteomes" id="UP000776650"/>
    </source>
</evidence>
<dbReference type="InterPro" id="IPR012884">
    <property type="entry name" value="Excisionase-like"/>
</dbReference>
<reference evidence="3" key="2">
    <citation type="submission" date="2021-09" db="EMBL/GenBank/DDBJ databases">
        <authorList>
            <person name="Gilroy R."/>
        </authorList>
    </citation>
    <scope>NUCLEOTIDE SEQUENCE</scope>
    <source>
        <strain evidence="3">ChiGjej1B1-18357</strain>
    </source>
</reference>
<proteinExistence type="predicted"/>
<protein>
    <recommendedName>
        <fullName evidence="2">Excisionase-like domain-containing protein</fullName>
    </recommendedName>
</protein>
<dbReference type="GO" id="GO:0003677">
    <property type="term" value="F:DNA binding"/>
    <property type="evidence" value="ECO:0007669"/>
    <property type="project" value="InterPro"/>
</dbReference>
<gene>
    <name evidence="3" type="ORF">K8V11_09150</name>
</gene>
<accession>A0A921JYD4</accession>
<evidence type="ECO:0000259" key="2">
    <source>
        <dbReference type="Pfam" id="PF07825"/>
    </source>
</evidence>
<comment type="caution">
    <text evidence="3">The sequence shown here is derived from an EMBL/GenBank/DDBJ whole genome shotgun (WGS) entry which is preliminary data.</text>
</comment>
<evidence type="ECO:0000256" key="1">
    <source>
        <dbReference type="SAM" id="MobiDB-lite"/>
    </source>
</evidence>
<dbReference type="RefSeq" id="WP_369693065.1">
    <property type="nucleotide sequence ID" value="NZ_DYXM01000175.1"/>
</dbReference>
<feature type="compositionally biased region" description="Polar residues" evidence="1">
    <location>
        <begin position="78"/>
        <end position="88"/>
    </location>
</feature>
<feature type="region of interest" description="Disordered" evidence="1">
    <location>
        <begin position="47"/>
        <end position="100"/>
    </location>
</feature>
<dbReference type="Proteomes" id="UP000776650">
    <property type="component" value="Unassembled WGS sequence"/>
</dbReference>
<dbReference type="Pfam" id="PF07825">
    <property type="entry name" value="Exc"/>
    <property type="match status" value="1"/>
</dbReference>
<dbReference type="GO" id="GO:0006310">
    <property type="term" value="P:DNA recombination"/>
    <property type="evidence" value="ECO:0007669"/>
    <property type="project" value="InterPro"/>
</dbReference>
<feature type="domain" description="Excisionase-like" evidence="2">
    <location>
        <begin position="26"/>
        <end position="52"/>
    </location>
</feature>
<name>A0A921JYD4_9ACTN</name>
<sequence>MPSAFAARAHSASTDPGRTSDKAWVVRTPPSGNALRRWARQCMAWVQPVSDSSAEARSSWESCSKPERRVMSVPEPDSATSKEVSHGSTGMPGPIQSRST</sequence>
<evidence type="ECO:0000313" key="3">
    <source>
        <dbReference type="EMBL" id="HJE91160.1"/>
    </source>
</evidence>
<reference evidence="3" key="1">
    <citation type="journal article" date="2021" name="PeerJ">
        <title>Extensive microbial diversity within the chicken gut microbiome revealed by metagenomics and culture.</title>
        <authorList>
            <person name="Gilroy R."/>
            <person name="Ravi A."/>
            <person name="Getino M."/>
            <person name="Pursley I."/>
            <person name="Horton D.L."/>
            <person name="Alikhan N.F."/>
            <person name="Baker D."/>
            <person name="Gharbi K."/>
            <person name="Hall N."/>
            <person name="Watson M."/>
            <person name="Adriaenssens E.M."/>
            <person name="Foster-Nyarko E."/>
            <person name="Jarju S."/>
            <person name="Secka A."/>
            <person name="Antonio M."/>
            <person name="Oren A."/>
            <person name="Chaudhuri R.R."/>
            <person name="La Ragione R."/>
            <person name="Hildebrand F."/>
            <person name="Pallen M.J."/>
        </authorList>
    </citation>
    <scope>NUCLEOTIDE SEQUENCE</scope>
    <source>
        <strain evidence="3">ChiGjej1B1-18357</strain>
    </source>
</reference>
<dbReference type="EMBL" id="DYXM01000175">
    <property type="protein sequence ID" value="HJE91160.1"/>
    <property type="molecule type" value="Genomic_DNA"/>
</dbReference>
<feature type="region of interest" description="Disordered" evidence="1">
    <location>
        <begin position="1"/>
        <end position="25"/>
    </location>
</feature>
<feature type="compositionally biased region" description="Polar residues" evidence="1">
    <location>
        <begin position="49"/>
        <end position="62"/>
    </location>
</feature>
<organism evidence="3 4">
    <name type="scientific">Dietzia timorensis</name>
    <dbReference type="NCBI Taxonomy" id="499555"/>
    <lineage>
        <taxon>Bacteria</taxon>
        <taxon>Bacillati</taxon>
        <taxon>Actinomycetota</taxon>
        <taxon>Actinomycetes</taxon>
        <taxon>Mycobacteriales</taxon>
        <taxon>Dietziaceae</taxon>
        <taxon>Dietzia</taxon>
    </lineage>
</organism>